<protein>
    <submittedName>
        <fullName evidence="1">Uncharacterized protein</fullName>
    </submittedName>
</protein>
<organism evidence="1">
    <name type="scientific">Tanacetum cinerariifolium</name>
    <name type="common">Dalmatian daisy</name>
    <name type="synonym">Chrysanthemum cinerariifolium</name>
    <dbReference type="NCBI Taxonomy" id="118510"/>
    <lineage>
        <taxon>Eukaryota</taxon>
        <taxon>Viridiplantae</taxon>
        <taxon>Streptophyta</taxon>
        <taxon>Embryophyta</taxon>
        <taxon>Tracheophyta</taxon>
        <taxon>Spermatophyta</taxon>
        <taxon>Magnoliopsida</taxon>
        <taxon>eudicotyledons</taxon>
        <taxon>Gunneridae</taxon>
        <taxon>Pentapetalae</taxon>
        <taxon>asterids</taxon>
        <taxon>campanulids</taxon>
        <taxon>Asterales</taxon>
        <taxon>Asteraceae</taxon>
        <taxon>Asteroideae</taxon>
        <taxon>Anthemideae</taxon>
        <taxon>Anthemidinae</taxon>
        <taxon>Tanacetum</taxon>
    </lineage>
</organism>
<dbReference type="EMBL" id="BKCJ011059461">
    <property type="protein sequence ID" value="GFC77080.1"/>
    <property type="molecule type" value="Genomic_DNA"/>
</dbReference>
<sequence>MSLLQEALDACAALARQVKHLEHDKVAQDLEILKLKSRVKKLERANKVKTMKLGRLRK</sequence>
<proteinExistence type="predicted"/>
<gene>
    <name evidence="1" type="ORF">Tci_849050</name>
</gene>
<reference evidence="1" key="1">
    <citation type="journal article" date="2019" name="Sci. Rep.">
        <title>Draft genome of Tanacetum cinerariifolium, the natural source of mosquito coil.</title>
        <authorList>
            <person name="Yamashiro T."/>
            <person name="Shiraishi A."/>
            <person name="Satake H."/>
            <person name="Nakayama K."/>
        </authorList>
    </citation>
    <scope>NUCLEOTIDE SEQUENCE</scope>
</reference>
<evidence type="ECO:0000313" key="1">
    <source>
        <dbReference type="EMBL" id="GFC77080.1"/>
    </source>
</evidence>
<accession>A0A699QTJ5</accession>
<name>A0A699QTJ5_TANCI</name>
<comment type="caution">
    <text evidence="1">The sequence shown here is derived from an EMBL/GenBank/DDBJ whole genome shotgun (WGS) entry which is preliminary data.</text>
</comment>
<dbReference type="AlphaFoldDB" id="A0A699QTJ5"/>
<feature type="non-terminal residue" evidence="1">
    <location>
        <position position="58"/>
    </location>
</feature>